<name>A0A1R0GSY3_9FUNG</name>
<feature type="coiled-coil region" evidence="1">
    <location>
        <begin position="184"/>
        <end position="238"/>
    </location>
</feature>
<evidence type="ECO:0000313" key="3">
    <source>
        <dbReference type="Proteomes" id="UP000187455"/>
    </source>
</evidence>
<evidence type="ECO:0000313" key="2">
    <source>
        <dbReference type="EMBL" id="OLY80000.1"/>
    </source>
</evidence>
<organism evidence="2 3">
    <name type="scientific">Smittium mucronatum</name>
    <dbReference type="NCBI Taxonomy" id="133383"/>
    <lineage>
        <taxon>Eukaryota</taxon>
        <taxon>Fungi</taxon>
        <taxon>Fungi incertae sedis</taxon>
        <taxon>Zoopagomycota</taxon>
        <taxon>Kickxellomycotina</taxon>
        <taxon>Harpellomycetes</taxon>
        <taxon>Harpellales</taxon>
        <taxon>Legeriomycetaceae</taxon>
        <taxon>Smittium</taxon>
    </lineage>
</organism>
<dbReference type="OrthoDB" id="5593032at2759"/>
<protein>
    <submittedName>
        <fullName evidence="2">Uncharacterized protein</fullName>
    </submittedName>
</protein>
<dbReference type="AlphaFoldDB" id="A0A1R0GSY3"/>
<gene>
    <name evidence="2" type="ORF">AYI68_g5916</name>
</gene>
<dbReference type="EMBL" id="LSSL01003888">
    <property type="protein sequence ID" value="OLY80000.1"/>
    <property type="molecule type" value="Genomic_DNA"/>
</dbReference>
<evidence type="ECO:0000256" key="1">
    <source>
        <dbReference type="SAM" id="Coils"/>
    </source>
</evidence>
<comment type="caution">
    <text evidence="2">The sequence shown here is derived from an EMBL/GenBank/DDBJ whole genome shotgun (WGS) entry which is preliminary data.</text>
</comment>
<reference evidence="2 3" key="1">
    <citation type="journal article" date="2016" name="Mol. Biol. Evol.">
        <title>Genome-Wide Survey of Gut Fungi (Harpellales) Reveals the First Horizontally Transferred Ubiquitin Gene from a Mosquito Host.</title>
        <authorList>
            <person name="Wang Y."/>
            <person name="White M.M."/>
            <person name="Kvist S."/>
            <person name="Moncalvo J.M."/>
        </authorList>
    </citation>
    <scope>NUCLEOTIDE SEQUENCE [LARGE SCALE GENOMIC DNA]</scope>
    <source>
        <strain evidence="2 3">ALG-7-W6</strain>
    </source>
</reference>
<dbReference type="Proteomes" id="UP000187455">
    <property type="component" value="Unassembled WGS sequence"/>
</dbReference>
<keyword evidence="3" id="KW-1185">Reference proteome</keyword>
<sequence>MSWKSIKGIEGAGNEEEYVNFVKRFLTDEVMDSVLDGKYEGADKKLIEEKISADLSQIGLVFDPENIPLNSQRFRSMKIRDYLDSKLRPVCESTDEKWDDLVKRLDLNEEQKELAKEIEEESQSPEEEKKAAVLRPFCLYAIDAEHLYEQKLEGLPEDPIVFAKLAFEHEMDCAYEDDEDPGFDDEYEDLMDEEEEEEEEELEELEQEIEAIEGDLEVAELGSKIEKSEREAKTIAEEEFDEDDDDEYLDEIEDVEMEFPFKDEEIKVFEPKKGFELLGANKDQIIATLKELTGLDVSSFKYYSLPGRHYIVCWVDTLGIFGVRLCEPYTSILEEDEDEEEDEEE</sequence>
<keyword evidence="1" id="KW-0175">Coiled coil</keyword>
<proteinExistence type="predicted"/>
<accession>A0A1R0GSY3</accession>